<sequence>MLRKLSLFLQIGRSHVPSPTSQKKPQIWWKPGAPSLCDQNLMLSPPPMQVVRKQKAVWELSPGALYLGPSKVQSSGACTKIRSPLGLGNVLKISLKTHPRAKMQVSVSHPCCKTS</sequence>
<dbReference type="Proteomes" id="UP000770717">
    <property type="component" value="Unassembled WGS sequence"/>
</dbReference>
<keyword evidence="2" id="KW-1185">Reference proteome</keyword>
<name>A0A8J6JZP0_ELECQ</name>
<protein>
    <submittedName>
        <fullName evidence="1">Uncharacterized protein</fullName>
    </submittedName>
</protein>
<evidence type="ECO:0000313" key="1">
    <source>
        <dbReference type="EMBL" id="KAG9473495.1"/>
    </source>
</evidence>
<organism evidence="1 2">
    <name type="scientific">Eleutherodactylus coqui</name>
    <name type="common">Puerto Rican coqui</name>
    <dbReference type="NCBI Taxonomy" id="57060"/>
    <lineage>
        <taxon>Eukaryota</taxon>
        <taxon>Metazoa</taxon>
        <taxon>Chordata</taxon>
        <taxon>Craniata</taxon>
        <taxon>Vertebrata</taxon>
        <taxon>Euteleostomi</taxon>
        <taxon>Amphibia</taxon>
        <taxon>Batrachia</taxon>
        <taxon>Anura</taxon>
        <taxon>Neobatrachia</taxon>
        <taxon>Hyloidea</taxon>
        <taxon>Eleutherodactylidae</taxon>
        <taxon>Eleutherodactylinae</taxon>
        <taxon>Eleutherodactylus</taxon>
        <taxon>Eleutherodactylus</taxon>
    </lineage>
</organism>
<dbReference type="EMBL" id="WNTK01000013">
    <property type="protein sequence ID" value="KAG9473495.1"/>
    <property type="molecule type" value="Genomic_DNA"/>
</dbReference>
<accession>A0A8J6JZP0</accession>
<proteinExistence type="predicted"/>
<evidence type="ECO:0000313" key="2">
    <source>
        <dbReference type="Proteomes" id="UP000770717"/>
    </source>
</evidence>
<gene>
    <name evidence="1" type="ORF">GDO78_004019</name>
</gene>
<comment type="caution">
    <text evidence="1">The sequence shown here is derived from an EMBL/GenBank/DDBJ whole genome shotgun (WGS) entry which is preliminary data.</text>
</comment>
<reference evidence="1" key="1">
    <citation type="thesis" date="2020" institute="ProQuest LLC" country="789 East Eisenhower Parkway, Ann Arbor, MI, USA">
        <title>Comparative Genomics and Chromosome Evolution.</title>
        <authorList>
            <person name="Mudd A.B."/>
        </authorList>
    </citation>
    <scope>NUCLEOTIDE SEQUENCE</scope>
    <source>
        <strain evidence="1">HN-11 Male</strain>
        <tissue evidence="1">Kidney and liver</tissue>
    </source>
</reference>
<dbReference type="AlphaFoldDB" id="A0A8J6JZP0"/>